<reference evidence="1 2" key="1">
    <citation type="submission" date="2018-07" db="EMBL/GenBank/DDBJ databases">
        <title>High-quality-draft genome sequence of Gaiella occulta.</title>
        <authorList>
            <person name="Severino R."/>
            <person name="Froufe H.J.C."/>
            <person name="Rainey F.A."/>
            <person name="Barroso C."/>
            <person name="Albuquerque L."/>
            <person name="Lobo-Da-Cunha A."/>
            <person name="Da Costa M.S."/>
            <person name="Egas C."/>
        </authorList>
    </citation>
    <scope>NUCLEOTIDE SEQUENCE [LARGE SCALE GENOMIC DNA]</scope>
    <source>
        <strain evidence="1 2">F2-233</strain>
    </source>
</reference>
<dbReference type="Pfam" id="PF04417">
    <property type="entry name" value="DUF501"/>
    <property type="match status" value="1"/>
</dbReference>
<dbReference type="AlphaFoldDB" id="A0A7M2YV50"/>
<keyword evidence="2" id="KW-1185">Reference proteome</keyword>
<proteinExistence type="predicted"/>
<comment type="caution">
    <text evidence="1">The sequence shown here is derived from an EMBL/GenBank/DDBJ whole genome shotgun (WGS) entry which is preliminary data.</text>
</comment>
<accession>A0A7M2YV50</accession>
<dbReference type="Proteomes" id="UP000254134">
    <property type="component" value="Unassembled WGS sequence"/>
</dbReference>
<organism evidence="1 2">
    <name type="scientific">Gaiella occulta</name>
    <dbReference type="NCBI Taxonomy" id="1002870"/>
    <lineage>
        <taxon>Bacteria</taxon>
        <taxon>Bacillati</taxon>
        <taxon>Actinomycetota</taxon>
        <taxon>Thermoleophilia</taxon>
        <taxon>Gaiellales</taxon>
        <taxon>Gaiellaceae</taxon>
        <taxon>Gaiella</taxon>
    </lineage>
</organism>
<evidence type="ECO:0000313" key="2">
    <source>
        <dbReference type="Proteomes" id="UP000254134"/>
    </source>
</evidence>
<sequence>MDDRDAVTRQLGRAPRAFRRVAARCPWGLPAVTEQEPYDDEGAPFPTTYYLTCRHLVAAVSRIEAAGGVERWSAAAAADARLASDLARATNEQRRIRRALARGREGSDGGASLDSGIAGSRNPARLKCLHAHVAYALANPGYLVGERVLAEITRRWPDGGCCTAEGQRAS</sequence>
<evidence type="ECO:0008006" key="3">
    <source>
        <dbReference type="Google" id="ProtNLM"/>
    </source>
</evidence>
<reference evidence="2" key="2">
    <citation type="journal article" date="2019" name="MicrobiologyOpen">
        <title>High-quality draft genome sequence of Gaiella occulta isolated from a 150 meter deep mineral water borehole and comparison with the genome sequences of other deep-branching lineages of the phylum Actinobacteria.</title>
        <authorList>
            <person name="Severino R."/>
            <person name="Froufe H.J.C."/>
            <person name="Barroso C."/>
            <person name="Albuquerque L."/>
            <person name="Lobo-da-Cunha A."/>
            <person name="da Costa M.S."/>
            <person name="Egas C."/>
        </authorList>
    </citation>
    <scope>NUCLEOTIDE SEQUENCE [LARGE SCALE GENOMIC DNA]</scope>
    <source>
        <strain evidence="2">F2-233</strain>
    </source>
</reference>
<dbReference type="PANTHER" id="PTHR37163">
    <property type="entry name" value="CONSERVED PROTEIN"/>
    <property type="match status" value="1"/>
</dbReference>
<dbReference type="EMBL" id="QQZY01000006">
    <property type="protein sequence ID" value="RDI73895.1"/>
    <property type="molecule type" value="Genomic_DNA"/>
</dbReference>
<protein>
    <recommendedName>
        <fullName evidence="3">DUF501 domain-containing protein</fullName>
    </recommendedName>
</protein>
<dbReference type="RefSeq" id="WP_114796867.1">
    <property type="nucleotide sequence ID" value="NZ_QQZY01000006.1"/>
</dbReference>
<dbReference type="InterPro" id="IPR007511">
    <property type="entry name" value="DUF501"/>
</dbReference>
<dbReference type="PANTHER" id="PTHR37163:SF1">
    <property type="entry name" value="DUF501 DOMAIN-CONTAINING PROTEIN"/>
    <property type="match status" value="1"/>
</dbReference>
<dbReference type="OrthoDB" id="13546at2"/>
<evidence type="ECO:0000313" key="1">
    <source>
        <dbReference type="EMBL" id="RDI73895.1"/>
    </source>
</evidence>
<name>A0A7M2YV50_9ACTN</name>
<gene>
    <name evidence="1" type="ORF">Gocc_2459</name>
</gene>